<keyword evidence="2" id="KW-1185">Reference proteome</keyword>
<comment type="caution">
    <text evidence="1">The sequence shown here is derived from an EMBL/GenBank/DDBJ whole genome shotgun (WGS) entry which is preliminary data.</text>
</comment>
<dbReference type="AlphaFoldDB" id="A0A5C6D8W5"/>
<name>A0A5C6D8W5_9BACT</name>
<protein>
    <submittedName>
        <fullName evidence="1">Uncharacterized protein</fullName>
    </submittedName>
</protein>
<sequence>MGDGTSKGGKWRCKPNDYGTLFIAAEVATGEQTPTGGVHKQYAPQ</sequence>
<reference evidence="1 2" key="1">
    <citation type="submission" date="2019-02" db="EMBL/GenBank/DDBJ databases">
        <title>Deep-cultivation of Planctomycetes and their phenomic and genomic characterization uncovers novel biology.</title>
        <authorList>
            <person name="Wiegand S."/>
            <person name="Jogler M."/>
            <person name="Boedeker C."/>
            <person name="Pinto D."/>
            <person name="Vollmers J."/>
            <person name="Rivas-Marin E."/>
            <person name="Kohn T."/>
            <person name="Peeters S.H."/>
            <person name="Heuer A."/>
            <person name="Rast P."/>
            <person name="Oberbeckmann S."/>
            <person name="Bunk B."/>
            <person name="Jeske O."/>
            <person name="Meyerdierks A."/>
            <person name="Storesund J.E."/>
            <person name="Kallscheuer N."/>
            <person name="Luecker S."/>
            <person name="Lage O.M."/>
            <person name="Pohl T."/>
            <person name="Merkel B.J."/>
            <person name="Hornburger P."/>
            <person name="Mueller R.-W."/>
            <person name="Bruemmer F."/>
            <person name="Labrenz M."/>
            <person name="Spormann A.M."/>
            <person name="Op Den Camp H."/>
            <person name="Overmann J."/>
            <person name="Amann R."/>
            <person name="Jetten M.S.M."/>
            <person name="Mascher T."/>
            <person name="Medema M.H."/>
            <person name="Devos D.P."/>
            <person name="Kaster A.-K."/>
            <person name="Ovreas L."/>
            <person name="Rohde M."/>
            <person name="Galperin M.Y."/>
            <person name="Jogler C."/>
        </authorList>
    </citation>
    <scope>NUCLEOTIDE SEQUENCE [LARGE SCALE GENOMIC DNA]</scope>
    <source>
        <strain evidence="1 2">Poly41</strain>
    </source>
</reference>
<proteinExistence type="predicted"/>
<gene>
    <name evidence="1" type="ORF">Poly41_51360</name>
</gene>
<evidence type="ECO:0000313" key="2">
    <source>
        <dbReference type="Proteomes" id="UP000319143"/>
    </source>
</evidence>
<dbReference type="EMBL" id="SJPV01000010">
    <property type="protein sequence ID" value="TWU33382.1"/>
    <property type="molecule type" value="Genomic_DNA"/>
</dbReference>
<organism evidence="1 2">
    <name type="scientific">Novipirellula artificiosorum</name>
    <dbReference type="NCBI Taxonomy" id="2528016"/>
    <lineage>
        <taxon>Bacteria</taxon>
        <taxon>Pseudomonadati</taxon>
        <taxon>Planctomycetota</taxon>
        <taxon>Planctomycetia</taxon>
        <taxon>Pirellulales</taxon>
        <taxon>Pirellulaceae</taxon>
        <taxon>Novipirellula</taxon>
    </lineage>
</organism>
<dbReference type="Proteomes" id="UP000319143">
    <property type="component" value="Unassembled WGS sequence"/>
</dbReference>
<evidence type="ECO:0000313" key="1">
    <source>
        <dbReference type="EMBL" id="TWU33382.1"/>
    </source>
</evidence>
<accession>A0A5C6D8W5</accession>